<dbReference type="EMBL" id="JAYWLU010000012">
    <property type="protein sequence ID" value="MEX3595382.1"/>
    <property type="molecule type" value="Genomic_DNA"/>
</dbReference>
<keyword evidence="5" id="KW-1185">Reference proteome</keyword>
<keyword evidence="2" id="KW-0479">Metal-binding</keyword>
<accession>A0ABV3V4A8</accession>
<evidence type="ECO:0000256" key="3">
    <source>
        <dbReference type="SAM" id="MobiDB-lite"/>
    </source>
</evidence>
<keyword evidence="2" id="KW-0560">Oxidoreductase</keyword>
<organism evidence="4 5">
    <name type="scientific">Kocuria carniphila</name>
    <dbReference type="NCBI Taxonomy" id="262208"/>
    <lineage>
        <taxon>Bacteria</taxon>
        <taxon>Bacillati</taxon>
        <taxon>Actinomycetota</taxon>
        <taxon>Actinomycetes</taxon>
        <taxon>Micrococcales</taxon>
        <taxon>Micrococcaceae</taxon>
        <taxon>Kocuria</taxon>
    </lineage>
</organism>
<protein>
    <submittedName>
        <fullName evidence="4">Cytochrome P450</fullName>
    </submittedName>
</protein>
<evidence type="ECO:0000256" key="1">
    <source>
        <dbReference type="ARBA" id="ARBA00010617"/>
    </source>
</evidence>
<evidence type="ECO:0000256" key="2">
    <source>
        <dbReference type="RuleBase" id="RU000461"/>
    </source>
</evidence>
<keyword evidence="2" id="KW-0349">Heme</keyword>
<dbReference type="CDD" id="cd00302">
    <property type="entry name" value="cytochrome_P450"/>
    <property type="match status" value="1"/>
</dbReference>
<keyword evidence="2" id="KW-0408">Iron</keyword>
<dbReference type="InterPro" id="IPR001128">
    <property type="entry name" value="Cyt_P450"/>
</dbReference>
<dbReference type="Gene3D" id="1.10.630.10">
    <property type="entry name" value="Cytochrome P450"/>
    <property type="match status" value="1"/>
</dbReference>
<comment type="caution">
    <text evidence="4">The sequence shown here is derived from an EMBL/GenBank/DDBJ whole genome shotgun (WGS) entry which is preliminary data.</text>
</comment>
<keyword evidence="2" id="KW-0503">Monooxygenase</keyword>
<dbReference type="Pfam" id="PF00067">
    <property type="entry name" value="p450"/>
    <property type="match status" value="1"/>
</dbReference>
<proteinExistence type="inferred from homology"/>
<evidence type="ECO:0000313" key="4">
    <source>
        <dbReference type="EMBL" id="MEX3595382.1"/>
    </source>
</evidence>
<dbReference type="InterPro" id="IPR017972">
    <property type="entry name" value="Cyt_P450_CS"/>
</dbReference>
<dbReference type="SUPFAM" id="SSF48264">
    <property type="entry name" value="Cytochrome P450"/>
    <property type="match status" value="1"/>
</dbReference>
<sequence>MSAERSAADGPAGVPIANQCPMTGRTDSQVVDQRKATDGEWATGVPIERVGNGWRISSLDLARQVLRSQTTLQAGFRAEQVRAGLRKSRLPVLFADGPEHREQRSKIARFFAPTTVDTTYRELMDRYAKEAMTELNRTGSLDLGEATMGYSVRVAAHIVGLDGTDPDAMGKRLLKLFGNDGDPTDAPRKPWHKAWFAIRSAIGSLPVATFTWHDVRPAVKARKKERRADVISHLLDQNYTLTEIATECLTYAAAGMVTTREFIAMAAWHLLENRELLERYKAAEKGERYAILHDILRLEPVVGLLYRRATEDIALEHDGQHYTIPAGDMITMSVKDTNVDTEVFDQPREVCPERKLPRGARPEGAAFGDGAHRCPGHFVAIQETDVFLRELFSREVEQLAAPELFTDALIAGYRVEGLRVGLSSAGQSGVLK</sequence>
<dbReference type="Proteomes" id="UP001558481">
    <property type="component" value="Unassembled WGS sequence"/>
</dbReference>
<comment type="similarity">
    <text evidence="1 2">Belongs to the cytochrome P450 family.</text>
</comment>
<dbReference type="PROSITE" id="PS00086">
    <property type="entry name" value="CYTOCHROME_P450"/>
    <property type="match status" value="1"/>
</dbReference>
<reference evidence="4 5" key="1">
    <citation type="journal article" date="2024" name="Fungal Genet. Biol.">
        <title>The porcine skin microbiome exhibits broad fungal antagonism.</title>
        <authorList>
            <person name="De La Cruz K.F."/>
            <person name="Townsend E.C."/>
            <person name="Alex Cheong J.Z."/>
            <person name="Salamzade R."/>
            <person name="Liu A."/>
            <person name="Sandstrom S."/>
            <person name="Davila E."/>
            <person name="Huang L."/>
            <person name="Xu K.H."/>
            <person name="Wu S.Y."/>
            <person name="Meudt J.J."/>
            <person name="Shanmuganayagam D."/>
            <person name="Gibson A.L.F."/>
            <person name="Kalan L.R."/>
        </authorList>
    </citation>
    <scope>NUCLEOTIDE SEQUENCE [LARGE SCALE GENOMIC DNA]</scope>
    <source>
        <strain evidence="4 5">LK2625</strain>
    </source>
</reference>
<gene>
    <name evidence="4" type="ORF">VVR66_11715</name>
</gene>
<evidence type="ECO:0000313" key="5">
    <source>
        <dbReference type="Proteomes" id="UP001558481"/>
    </source>
</evidence>
<dbReference type="RefSeq" id="WP_368630325.1">
    <property type="nucleotide sequence ID" value="NZ_JAYWLU010000012.1"/>
</dbReference>
<dbReference type="InterPro" id="IPR036396">
    <property type="entry name" value="Cyt_P450_sf"/>
</dbReference>
<dbReference type="PANTHER" id="PTHR46696:SF1">
    <property type="entry name" value="CYTOCHROME P450 YJIB-RELATED"/>
    <property type="match status" value="1"/>
</dbReference>
<dbReference type="PANTHER" id="PTHR46696">
    <property type="entry name" value="P450, PUTATIVE (EUROFUNG)-RELATED"/>
    <property type="match status" value="1"/>
</dbReference>
<feature type="region of interest" description="Disordered" evidence="3">
    <location>
        <begin position="1"/>
        <end position="37"/>
    </location>
</feature>
<name>A0ABV3V4A8_9MICC</name>